<proteinExistence type="predicted"/>
<sequence>MARNSTWREGFQDCLEEKWSKIAWDFQIKRKDEMTKTFNMKEENEFVTFEMKELVP</sequence>
<dbReference type="Proteomes" id="UP000593579">
    <property type="component" value="Unassembled WGS sequence"/>
</dbReference>
<dbReference type="EMBL" id="JABEZY010014261">
    <property type="protein sequence ID" value="MBA0752923.1"/>
    <property type="molecule type" value="Genomic_DNA"/>
</dbReference>
<evidence type="ECO:0000313" key="2">
    <source>
        <dbReference type="Proteomes" id="UP000593579"/>
    </source>
</evidence>
<comment type="caution">
    <text evidence="1">The sequence shown here is derived from an EMBL/GenBank/DDBJ whole genome shotgun (WGS) entry which is preliminary data.</text>
</comment>
<organism evidence="1 2">
    <name type="scientific">Gossypium gossypioides</name>
    <name type="common">Mexican cotton</name>
    <name type="synonym">Selera gossypioides</name>
    <dbReference type="NCBI Taxonomy" id="34282"/>
    <lineage>
        <taxon>Eukaryota</taxon>
        <taxon>Viridiplantae</taxon>
        <taxon>Streptophyta</taxon>
        <taxon>Embryophyta</taxon>
        <taxon>Tracheophyta</taxon>
        <taxon>Spermatophyta</taxon>
        <taxon>Magnoliopsida</taxon>
        <taxon>eudicotyledons</taxon>
        <taxon>Gunneridae</taxon>
        <taxon>Pentapetalae</taxon>
        <taxon>rosids</taxon>
        <taxon>malvids</taxon>
        <taxon>Malvales</taxon>
        <taxon>Malvaceae</taxon>
        <taxon>Malvoideae</taxon>
        <taxon>Gossypium</taxon>
    </lineage>
</organism>
<reference evidence="1 2" key="1">
    <citation type="journal article" date="2019" name="Genome Biol. Evol.">
        <title>Insights into the evolution of the New World diploid cottons (Gossypium, subgenus Houzingenia) based on genome sequencing.</title>
        <authorList>
            <person name="Grover C.E."/>
            <person name="Arick M.A. 2nd"/>
            <person name="Thrash A."/>
            <person name="Conover J.L."/>
            <person name="Sanders W.S."/>
            <person name="Peterson D.G."/>
            <person name="Frelichowski J.E."/>
            <person name="Scheffler J.A."/>
            <person name="Scheffler B.E."/>
            <person name="Wendel J.F."/>
        </authorList>
    </citation>
    <scope>NUCLEOTIDE SEQUENCE [LARGE SCALE GENOMIC DNA]</scope>
    <source>
        <strain evidence="1">5</strain>
        <tissue evidence="1">Leaf</tissue>
    </source>
</reference>
<evidence type="ECO:0000313" key="1">
    <source>
        <dbReference type="EMBL" id="MBA0752923.1"/>
    </source>
</evidence>
<gene>
    <name evidence="1" type="ORF">Gogos_021870</name>
</gene>
<dbReference type="AlphaFoldDB" id="A0A7J9CWV3"/>
<accession>A0A7J9CWV3</accession>
<feature type="non-terminal residue" evidence="1">
    <location>
        <position position="56"/>
    </location>
</feature>
<name>A0A7J9CWV3_GOSGO</name>
<keyword evidence="2" id="KW-1185">Reference proteome</keyword>
<protein>
    <submittedName>
        <fullName evidence="1">Uncharacterized protein</fullName>
    </submittedName>
</protein>